<dbReference type="Proteomes" id="UP000054773">
    <property type="component" value="Unassembled WGS sequence"/>
</dbReference>
<keyword evidence="2" id="KW-1185">Reference proteome</keyword>
<sequence>MNGVNQALFCCLLVLPMYAPNAGEVPLCSGDNRMLSLVDRPSEALSACIVPAQSLLIESGYTYQQSTPNGFSHNVPQMEWRLGLGRHTEIDFLPPAYNWQSAPRQVGYGLMTLGAKHLAYYDDHQLATLQAAISPPSGGQNFGGRKNGYMVNGIYNYSFDSGLGIAAQMGFASFVTQPVDGNQRYLSINPLLLAGWPLQEKINVYFEVYAQSCTAPNQGWGVNADTGLVFLAAKNLTLDVVYNQRLYGALNGLERSFGGGLVMGFF</sequence>
<dbReference type="AlphaFoldDB" id="A0A0W0TSF9"/>
<dbReference type="EMBL" id="LNYA01000020">
    <property type="protein sequence ID" value="KTC98424.1"/>
    <property type="molecule type" value="Genomic_DNA"/>
</dbReference>
<name>A0A0W0TSF9_LEGER</name>
<protein>
    <submittedName>
        <fullName evidence="1">Uncharacterized protein</fullName>
    </submittedName>
</protein>
<reference evidence="1 2" key="1">
    <citation type="submission" date="2015-11" db="EMBL/GenBank/DDBJ databases">
        <title>Genomic analysis of 38 Legionella species identifies large and diverse effector repertoires.</title>
        <authorList>
            <person name="Burstein D."/>
            <person name="Amaro F."/>
            <person name="Zusman T."/>
            <person name="Lifshitz Z."/>
            <person name="Cohen O."/>
            <person name="Gilbert J.A."/>
            <person name="Pupko T."/>
            <person name="Shuman H.A."/>
            <person name="Segal G."/>
        </authorList>
    </citation>
    <scope>NUCLEOTIDE SEQUENCE [LARGE SCALE GENOMIC DNA]</scope>
    <source>
        <strain evidence="1 2">SE-32A-C8</strain>
    </source>
</reference>
<proteinExistence type="predicted"/>
<dbReference type="STRING" id="448.Lery_0892"/>
<dbReference type="PATRIC" id="fig|448.7.peg.933"/>
<comment type="caution">
    <text evidence="1">The sequence shown here is derived from an EMBL/GenBank/DDBJ whole genome shotgun (WGS) entry which is preliminary data.</text>
</comment>
<evidence type="ECO:0000313" key="1">
    <source>
        <dbReference type="EMBL" id="KTC98424.1"/>
    </source>
</evidence>
<accession>A0A0W0TSF9</accession>
<gene>
    <name evidence="1" type="ORF">Lery_0892</name>
</gene>
<evidence type="ECO:0000313" key="2">
    <source>
        <dbReference type="Proteomes" id="UP000054773"/>
    </source>
</evidence>
<organism evidence="1 2">
    <name type="scientific">Legionella erythra</name>
    <dbReference type="NCBI Taxonomy" id="448"/>
    <lineage>
        <taxon>Bacteria</taxon>
        <taxon>Pseudomonadati</taxon>
        <taxon>Pseudomonadota</taxon>
        <taxon>Gammaproteobacteria</taxon>
        <taxon>Legionellales</taxon>
        <taxon>Legionellaceae</taxon>
        <taxon>Legionella</taxon>
    </lineage>
</organism>
<dbReference type="OrthoDB" id="5653048at2"/>
<dbReference type="RefSeq" id="WP_131751166.1">
    <property type="nucleotide sequence ID" value="NZ_CAAAHY010000032.1"/>
</dbReference>